<dbReference type="Proteomes" id="UP000321393">
    <property type="component" value="Unassembled WGS sequence"/>
</dbReference>
<dbReference type="EMBL" id="SSTE01013280">
    <property type="protein sequence ID" value="KAA0047204.1"/>
    <property type="molecule type" value="Genomic_DNA"/>
</dbReference>
<feature type="compositionally biased region" description="Basic and acidic residues" evidence="1">
    <location>
        <begin position="150"/>
        <end position="178"/>
    </location>
</feature>
<gene>
    <name evidence="3" type="ORF">E5676_scaffold69G00050</name>
    <name evidence="2" type="ORF">E6C27_scaffold83G00880</name>
</gene>
<evidence type="ECO:0000313" key="4">
    <source>
        <dbReference type="Proteomes" id="UP000321393"/>
    </source>
</evidence>
<accession>A0A5A7TW74</accession>
<name>A0A5A7TW74_CUCMM</name>
<dbReference type="Proteomes" id="UP000321947">
    <property type="component" value="Unassembled WGS sequence"/>
</dbReference>
<proteinExistence type="predicted"/>
<evidence type="ECO:0000313" key="2">
    <source>
        <dbReference type="EMBL" id="KAA0047204.1"/>
    </source>
</evidence>
<feature type="region of interest" description="Disordered" evidence="1">
    <location>
        <begin position="142"/>
        <end position="201"/>
    </location>
</feature>
<evidence type="ECO:0000313" key="3">
    <source>
        <dbReference type="EMBL" id="TYK01318.1"/>
    </source>
</evidence>
<organism evidence="2 4">
    <name type="scientific">Cucumis melo var. makuwa</name>
    <name type="common">Oriental melon</name>
    <dbReference type="NCBI Taxonomy" id="1194695"/>
    <lineage>
        <taxon>Eukaryota</taxon>
        <taxon>Viridiplantae</taxon>
        <taxon>Streptophyta</taxon>
        <taxon>Embryophyta</taxon>
        <taxon>Tracheophyta</taxon>
        <taxon>Spermatophyta</taxon>
        <taxon>Magnoliopsida</taxon>
        <taxon>eudicotyledons</taxon>
        <taxon>Gunneridae</taxon>
        <taxon>Pentapetalae</taxon>
        <taxon>rosids</taxon>
        <taxon>fabids</taxon>
        <taxon>Cucurbitales</taxon>
        <taxon>Cucurbitaceae</taxon>
        <taxon>Benincaseae</taxon>
        <taxon>Cucumis</taxon>
    </lineage>
</organism>
<dbReference type="AlphaFoldDB" id="A0A5A7TW74"/>
<sequence length="201" mass="21987">MSSDPEGYTYQSSDPVGFTYQSSDLVEYTYQSSNLEGYTYQSSDPEGCTYQSSDPVGFTYQSSDPVGYTCQSSDSVGYTYQSSDSEGYTYQFSDTEGCTCRLGSGHGVNRLKPTNTNGWLSRAAATGSVVCGLWYGRRRSGELGSGGGDATERRRGLEEVVGDGKKETKGGWRLVGEKRKTKRREGGEGAMWRAGEKRKKI</sequence>
<dbReference type="EMBL" id="SSTD01016268">
    <property type="protein sequence ID" value="TYK01318.1"/>
    <property type="molecule type" value="Genomic_DNA"/>
</dbReference>
<reference evidence="4 5" key="1">
    <citation type="submission" date="2019-08" db="EMBL/GenBank/DDBJ databases">
        <title>Draft genome sequences of two oriental melons (Cucumis melo L. var makuwa).</title>
        <authorList>
            <person name="Kwon S.-Y."/>
        </authorList>
    </citation>
    <scope>NUCLEOTIDE SEQUENCE [LARGE SCALE GENOMIC DNA]</scope>
    <source>
        <strain evidence="5">cv. Chang Bougi</strain>
        <strain evidence="4">cv. SW 3</strain>
        <tissue evidence="2">Leaf</tissue>
    </source>
</reference>
<evidence type="ECO:0000313" key="5">
    <source>
        <dbReference type="Proteomes" id="UP000321947"/>
    </source>
</evidence>
<evidence type="ECO:0000256" key="1">
    <source>
        <dbReference type="SAM" id="MobiDB-lite"/>
    </source>
</evidence>
<protein>
    <submittedName>
        <fullName evidence="2">NBS-LRR type resistance protein</fullName>
    </submittedName>
</protein>
<comment type="caution">
    <text evidence="2">The sequence shown here is derived from an EMBL/GenBank/DDBJ whole genome shotgun (WGS) entry which is preliminary data.</text>
</comment>